<evidence type="ECO:0000256" key="6">
    <source>
        <dbReference type="SAM" id="MobiDB-lite"/>
    </source>
</evidence>
<evidence type="ECO:0000256" key="5">
    <source>
        <dbReference type="ARBA" id="ARBA00047770"/>
    </source>
</evidence>
<evidence type="ECO:0000313" key="9">
    <source>
        <dbReference type="Proteomes" id="UP000481153"/>
    </source>
</evidence>
<proteinExistence type="predicted"/>
<dbReference type="GO" id="GO:0051726">
    <property type="term" value="P:regulation of cell cycle"/>
    <property type="evidence" value="ECO:0007669"/>
    <property type="project" value="InterPro"/>
</dbReference>
<reference evidence="8 9" key="1">
    <citation type="submission" date="2019-07" db="EMBL/GenBank/DDBJ databases">
        <title>Genomics analysis of Aphanomyces spp. identifies a new class of oomycete effector associated with host adaptation.</title>
        <authorList>
            <person name="Gaulin E."/>
        </authorList>
    </citation>
    <scope>NUCLEOTIDE SEQUENCE [LARGE SCALE GENOMIC DNA]</scope>
    <source>
        <strain evidence="8 9">ATCC 201684</strain>
    </source>
</reference>
<feature type="compositionally biased region" description="Basic residues" evidence="6">
    <location>
        <begin position="889"/>
        <end position="907"/>
    </location>
</feature>
<dbReference type="Gene3D" id="3.40.50.150">
    <property type="entry name" value="Vaccinia Virus protein VP39"/>
    <property type="match status" value="2"/>
</dbReference>
<organism evidence="8 9">
    <name type="scientific">Aphanomyces euteiches</name>
    <dbReference type="NCBI Taxonomy" id="100861"/>
    <lineage>
        <taxon>Eukaryota</taxon>
        <taxon>Sar</taxon>
        <taxon>Stramenopiles</taxon>
        <taxon>Oomycota</taxon>
        <taxon>Saprolegniomycetes</taxon>
        <taxon>Saprolegniales</taxon>
        <taxon>Verrucalvaceae</taxon>
        <taxon>Aphanomyces</taxon>
    </lineage>
</organism>
<dbReference type="GO" id="GO:0140956">
    <property type="term" value="F:histone H3K79 trimethyltransferase activity"/>
    <property type="evidence" value="ECO:0007669"/>
    <property type="project" value="UniProtKB-EC"/>
</dbReference>
<evidence type="ECO:0000313" key="8">
    <source>
        <dbReference type="EMBL" id="KAF0733109.1"/>
    </source>
</evidence>
<feature type="compositionally biased region" description="Basic and acidic residues" evidence="6">
    <location>
        <begin position="832"/>
        <end position="841"/>
    </location>
</feature>
<comment type="caution">
    <text evidence="8">The sequence shown here is derived from an EMBL/GenBank/DDBJ whole genome shotgun (WGS) entry which is preliminary data.</text>
</comment>
<sequence length="1017" mass="113831">MQVEERYDPASQERDCLGDMTCVCHTCYMSFVHNRLLEFQEHPNVFASPILERFKFFLAYSEAHTIQRVERPKRTGWKLTNYPKAVFPSLEGLVYSWYGAFPLIKDCNDVVVKLPPLTQPPLPPQQVSDCLFTNCDGSAIYIGGGCTKQRRFQADFATSFTVKYFYDIANPMSYRKKVSCISKGFKLTGPLADIELNKHPGIKQQIEASKRPMYTAWTYSDFASPALSQLDEDGGGIQQSMLVDIFQTAHLNPTSVFLDLGSGAGHAMICASGFKPRLVLGLEASLSCVATSVRDVLESKMCAPIYPIHASIDEVSYYDPASHVFCDVKGMNSPVISAIRCAIMRSASVMYVISSHPNLLDSSKFRTIAHKTTASVGSSATYTLYLYKRRTQPRGGKCHPIFYLPVYLTHFSACWPLVLRSYLLSLEVESYERHYCRGSLVEARNVEMKNSSLPPHYLVVSSHASIGLLSTSQQCQGNANQVSATTRLKNRDRPVEFITSSPQLTQDCTVNASATYSCTATVCRNGVSASSYVHSILRMSDAMIVSINEYNDRAVYNIASMSNDDIIARIKDATCTPWAPTKEIHGTYDETDMDAVWNVARELHLDKHDVFINIGSGKGRLVMLLAVKMDLHCHIGIEIDHDRQQVVVKAKQTLVGEDAQARMNTFIKNKDLFNREHVPSDSGSVLANNGRFKQETNELIKNLLVSNLGTMYLVVTANFSYKPSDSHPMLDDFMSLPPVEMISMDSPLSATVSPSPRASDEPWNARTNANTVRRLHQVEPLHSSKRRRVPESASPLNSKHDKPSPTTSPLVEELPPPTHERIKIAHSPIPAREVEERRSARESPTPAEANRSLQPEELEDNQDTPQPRQITESMNHDGENERNMAETKRKARRTGPRPRKATPRKWKFPTGPKRGPHRLLECTKSQIARDAKMLIETMVDVAIQHCLTQSDEALAALPTPKLLVVFDKIFPQLVSVMLAPGSQGLEYEELLDMDFRSVLRRLPHVKQKTMRNSVASP</sequence>
<keyword evidence="3" id="KW-0156">Chromatin regulator</keyword>
<feature type="compositionally biased region" description="Polar residues" evidence="6">
    <location>
        <begin position="746"/>
        <end position="756"/>
    </location>
</feature>
<feature type="domain" description="DOT1" evidence="7">
    <location>
        <begin position="587"/>
        <end position="706"/>
    </location>
</feature>
<evidence type="ECO:0000256" key="1">
    <source>
        <dbReference type="ARBA" id="ARBA00012190"/>
    </source>
</evidence>
<feature type="compositionally biased region" description="Basic and acidic residues" evidence="6">
    <location>
        <begin position="874"/>
        <end position="888"/>
    </location>
</feature>
<feature type="compositionally biased region" description="Polar residues" evidence="6">
    <location>
        <begin position="863"/>
        <end position="873"/>
    </location>
</feature>
<evidence type="ECO:0000256" key="4">
    <source>
        <dbReference type="ARBA" id="ARBA00029821"/>
    </source>
</evidence>
<gene>
    <name evidence="8" type="ORF">Ae201684_009931</name>
</gene>
<comment type="catalytic activity">
    <reaction evidence="5">
        <text>L-lysyl(79)-[histone H3] + 3 S-adenosyl-L-methionine = N(6),N(6),N(6)-trimethyl-L-lysyl(79)-[histone H3] + 3 S-adenosyl-L-homocysteine + 3 H(+)</text>
        <dbReference type="Rhea" id="RHEA:60328"/>
        <dbReference type="Rhea" id="RHEA-COMP:15549"/>
        <dbReference type="Rhea" id="RHEA-COMP:15552"/>
        <dbReference type="ChEBI" id="CHEBI:15378"/>
        <dbReference type="ChEBI" id="CHEBI:29969"/>
        <dbReference type="ChEBI" id="CHEBI:57856"/>
        <dbReference type="ChEBI" id="CHEBI:59789"/>
        <dbReference type="ChEBI" id="CHEBI:61961"/>
        <dbReference type="EC" id="2.1.1.360"/>
    </reaction>
</comment>
<dbReference type="InterPro" id="IPR025789">
    <property type="entry name" value="DOT1_dom"/>
</dbReference>
<evidence type="ECO:0000256" key="3">
    <source>
        <dbReference type="ARBA" id="ARBA00022853"/>
    </source>
</evidence>
<dbReference type="SUPFAM" id="SSF53335">
    <property type="entry name" value="S-adenosyl-L-methionine-dependent methyltransferases"/>
    <property type="match status" value="2"/>
</dbReference>
<dbReference type="AlphaFoldDB" id="A0A6G0X012"/>
<dbReference type="PANTHER" id="PTHR21451">
    <property type="entry name" value="HISTONE H3 METHYLTRANSFERASE"/>
    <property type="match status" value="1"/>
</dbReference>
<accession>A0A6G0X012</accession>
<dbReference type="VEuPathDB" id="FungiDB:AeMF1_011242"/>
<dbReference type="EMBL" id="VJMJ01000126">
    <property type="protein sequence ID" value="KAF0733109.1"/>
    <property type="molecule type" value="Genomic_DNA"/>
</dbReference>
<feature type="region of interest" description="Disordered" evidence="6">
    <location>
        <begin position="746"/>
        <end position="916"/>
    </location>
</feature>
<keyword evidence="9" id="KW-1185">Reference proteome</keyword>
<dbReference type="Pfam" id="PF08123">
    <property type="entry name" value="DOT1"/>
    <property type="match status" value="1"/>
</dbReference>
<dbReference type="Proteomes" id="UP000481153">
    <property type="component" value="Unassembled WGS sequence"/>
</dbReference>
<evidence type="ECO:0000259" key="7">
    <source>
        <dbReference type="Pfam" id="PF08123"/>
    </source>
</evidence>
<dbReference type="EC" id="2.1.1.360" evidence="1"/>
<name>A0A6G0X012_9STRA</name>
<dbReference type="InterPro" id="IPR029063">
    <property type="entry name" value="SAM-dependent_MTases_sf"/>
</dbReference>
<evidence type="ECO:0000256" key="2">
    <source>
        <dbReference type="ARBA" id="ARBA00020987"/>
    </source>
</evidence>
<dbReference type="InterPro" id="IPR030445">
    <property type="entry name" value="H3-K79_meTrfase"/>
</dbReference>
<protein>
    <recommendedName>
        <fullName evidence="2">Histone-lysine N-methyltransferase, H3 lysine-79 specific</fullName>
        <ecNumber evidence="1">2.1.1.360</ecNumber>
    </recommendedName>
    <alternativeName>
        <fullName evidence="4">Histone H3-K79 methyltransferase</fullName>
    </alternativeName>
</protein>